<evidence type="ECO:0000256" key="8">
    <source>
        <dbReference type="ARBA" id="ARBA00022989"/>
    </source>
</evidence>
<comment type="subcellular location">
    <subcellularLocation>
        <location evidence="1">Membrane</location>
        <topology evidence="1">Multi-pass membrane protein</topology>
    </subcellularLocation>
</comment>
<evidence type="ECO:0000256" key="4">
    <source>
        <dbReference type="ARBA" id="ARBA00022538"/>
    </source>
</evidence>
<feature type="domain" description="Potassium channel" evidence="14">
    <location>
        <begin position="179"/>
        <end position="258"/>
    </location>
</feature>
<keyword evidence="6" id="KW-0631">Potassium channel</keyword>
<keyword evidence="4" id="KW-0633">Potassium transport</keyword>
<proteinExistence type="inferred from homology"/>
<dbReference type="Pfam" id="PF07885">
    <property type="entry name" value="Ion_trans_2"/>
    <property type="match status" value="2"/>
</dbReference>
<evidence type="ECO:0000256" key="12">
    <source>
        <dbReference type="RuleBase" id="RU003857"/>
    </source>
</evidence>
<keyword evidence="9 12" id="KW-0406">Ion transport</keyword>
<accession>A0ABN8PB64</accession>
<keyword evidence="7" id="KW-0630">Potassium</keyword>
<dbReference type="InterPro" id="IPR003092">
    <property type="entry name" value="2pore_dom_K_chnl_TASK"/>
</dbReference>
<sequence>MKATVRDIIILNILVATFLFVGAGIFHALESPNQYGQDHQFYEQINQATLDSLHKNLSVHMLKDEFDNLVKNVYKLKVTCPSRASSSYNWTYSGSLYFSANVITTIGYGHMTPSTFAGRMFCIFYALVGIPLCMLTLKVMGDKINELLGSFFIMISTKRQLRDGKGTKIKVMLTLTGLVLVFLFLGGTLYLSEDWSYFDGVYYCFIALSTIGFGDMVPTKGSAPSSAIQTLEYIIRGLYLVIGLVLVSSLVSSVVSALKVLDGWDCCRRTRCEYK</sequence>
<evidence type="ECO:0000313" key="15">
    <source>
        <dbReference type="EMBL" id="CAH3136373.1"/>
    </source>
</evidence>
<evidence type="ECO:0000256" key="9">
    <source>
        <dbReference type="ARBA" id="ARBA00023065"/>
    </source>
</evidence>
<evidence type="ECO:0000256" key="2">
    <source>
        <dbReference type="ARBA" id="ARBA00006666"/>
    </source>
</evidence>
<organism evidence="15 16">
    <name type="scientific">Porites lobata</name>
    <dbReference type="NCBI Taxonomy" id="104759"/>
    <lineage>
        <taxon>Eukaryota</taxon>
        <taxon>Metazoa</taxon>
        <taxon>Cnidaria</taxon>
        <taxon>Anthozoa</taxon>
        <taxon>Hexacorallia</taxon>
        <taxon>Scleractinia</taxon>
        <taxon>Fungiina</taxon>
        <taxon>Poritidae</taxon>
        <taxon>Porites</taxon>
    </lineage>
</organism>
<dbReference type="PRINTS" id="PR01095">
    <property type="entry name" value="TASKCHANNEL"/>
</dbReference>
<feature type="transmembrane region" description="Helical" evidence="13">
    <location>
        <begin position="171"/>
        <end position="191"/>
    </location>
</feature>
<dbReference type="Proteomes" id="UP001159405">
    <property type="component" value="Unassembled WGS sequence"/>
</dbReference>
<name>A0ABN8PB64_9CNID</name>
<reference evidence="15 16" key="1">
    <citation type="submission" date="2022-05" db="EMBL/GenBank/DDBJ databases">
        <authorList>
            <consortium name="Genoscope - CEA"/>
            <person name="William W."/>
        </authorList>
    </citation>
    <scope>NUCLEOTIDE SEQUENCE [LARGE SCALE GENOMIC DNA]</scope>
</reference>
<dbReference type="InterPro" id="IPR003280">
    <property type="entry name" value="2pore_dom_K_chnl"/>
</dbReference>
<keyword evidence="16" id="KW-1185">Reference proteome</keyword>
<dbReference type="Gene3D" id="1.10.287.70">
    <property type="match status" value="1"/>
</dbReference>
<feature type="transmembrane region" description="Helical" evidence="13">
    <location>
        <begin position="238"/>
        <end position="261"/>
    </location>
</feature>
<evidence type="ECO:0000256" key="10">
    <source>
        <dbReference type="ARBA" id="ARBA00023136"/>
    </source>
</evidence>
<evidence type="ECO:0000259" key="14">
    <source>
        <dbReference type="Pfam" id="PF07885"/>
    </source>
</evidence>
<keyword evidence="10 13" id="KW-0472">Membrane</keyword>
<dbReference type="SUPFAM" id="SSF81324">
    <property type="entry name" value="Voltage-gated potassium channels"/>
    <property type="match status" value="2"/>
</dbReference>
<protein>
    <recommendedName>
        <fullName evidence="14">Potassium channel domain-containing protein</fullName>
    </recommendedName>
</protein>
<comment type="caution">
    <text evidence="15">The sequence shown here is derived from an EMBL/GenBank/DDBJ whole genome shotgun (WGS) entry which is preliminary data.</text>
</comment>
<evidence type="ECO:0000256" key="7">
    <source>
        <dbReference type="ARBA" id="ARBA00022958"/>
    </source>
</evidence>
<evidence type="ECO:0000313" key="16">
    <source>
        <dbReference type="Proteomes" id="UP001159405"/>
    </source>
</evidence>
<evidence type="ECO:0000256" key="6">
    <source>
        <dbReference type="ARBA" id="ARBA00022826"/>
    </source>
</evidence>
<dbReference type="PANTHER" id="PTHR11003">
    <property type="entry name" value="POTASSIUM CHANNEL, SUBFAMILY K"/>
    <property type="match status" value="1"/>
</dbReference>
<evidence type="ECO:0000256" key="5">
    <source>
        <dbReference type="ARBA" id="ARBA00022692"/>
    </source>
</evidence>
<feature type="transmembrane region" description="Helical" evidence="13">
    <location>
        <begin position="116"/>
        <end position="137"/>
    </location>
</feature>
<keyword evidence="8 13" id="KW-1133">Transmembrane helix</keyword>
<gene>
    <name evidence="15" type="ORF">PLOB_00038420</name>
</gene>
<dbReference type="InterPro" id="IPR013099">
    <property type="entry name" value="K_chnl_dom"/>
</dbReference>
<dbReference type="PRINTS" id="PR01333">
    <property type="entry name" value="2POREKCHANEL"/>
</dbReference>
<evidence type="ECO:0000256" key="11">
    <source>
        <dbReference type="ARBA" id="ARBA00023303"/>
    </source>
</evidence>
<keyword evidence="5 12" id="KW-0812">Transmembrane</keyword>
<keyword evidence="11 12" id="KW-0407">Ion channel</keyword>
<keyword evidence="3 12" id="KW-0813">Transport</keyword>
<evidence type="ECO:0000256" key="13">
    <source>
        <dbReference type="SAM" id="Phobius"/>
    </source>
</evidence>
<dbReference type="PANTHER" id="PTHR11003:SF345">
    <property type="entry name" value="TWIK FAMILY OF POTASSIUM CHANNELS PROTEIN 18"/>
    <property type="match status" value="1"/>
</dbReference>
<feature type="transmembrane region" description="Helical" evidence="13">
    <location>
        <begin position="9"/>
        <end position="29"/>
    </location>
</feature>
<evidence type="ECO:0000256" key="1">
    <source>
        <dbReference type="ARBA" id="ARBA00004141"/>
    </source>
</evidence>
<dbReference type="EMBL" id="CALNXK010000057">
    <property type="protein sequence ID" value="CAH3136373.1"/>
    <property type="molecule type" value="Genomic_DNA"/>
</dbReference>
<feature type="domain" description="Potassium channel" evidence="14">
    <location>
        <begin position="87"/>
        <end position="144"/>
    </location>
</feature>
<evidence type="ECO:0000256" key="3">
    <source>
        <dbReference type="ARBA" id="ARBA00022448"/>
    </source>
</evidence>
<comment type="similarity">
    <text evidence="2 12">Belongs to the two pore domain potassium channel (TC 1.A.1.8) family.</text>
</comment>